<accession>A0ABM7YEG0</accession>
<gene>
    <name evidence="3" type="ORF">CATMQ487_00920</name>
</gene>
<keyword evidence="1 2" id="KW-0732">Signal</keyword>
<dbReference type="Proteomes" id="UP001057498">
    <property type="component" value="Chromosome"/>
</dbReference>
<dbReference type="Gene3D" id="3.40.190.10">
    <property type="entry name" value="Periplasmic binding protein-like II"/>
    <property type="match status" value="2"/>
</dbReference>
<dbReference type="SUPFAM" id="SSF53850">
    <property type="entry name" value="Periplasmic binding protein-like II"/>
    <property type="match status" value="1"/>
</dbReference>
<feature type="signal peptide" evidence="2">
    <location>
        <begin position="1"/>
        <end position="33"/>
    </location>
</feature>
<name>A0ABM7YEG0_9BURK</name>
<sequence>MSTCTRLSTLSACAGPGALGLLLAAVLPGAALAQEKLNMLCTANQEWCQVIAADFQRKTGVQIAFTRKGTGEAYAQLKAEADNPKVDLWWGGTGDPHLQAAEEKLTMKIDSPMLAQLQPWAVEQYKRAGGRTVGIYLGVIGLVYNQEVLAKKGLKPPACWADLLKPEYKGEIQMANPNSSGTAYTSLATWVQLWGEDRAFEFMKKLHPSINQYTKQGPAPGMAAARGETGIAITFLHDGVMNAQRGFPVVNVAPCEGTGYEIG</sequence>
<keyword evidence="4" id="KW-1185">Reference proteome</keyword>
<dbReference type="Pfam" id="PF13343">
    <property type="entry name" value="SBP_bac_6"/>
    <property type="match status" value="1"/>
</dbReference>
<dbReference type="PANTHER" id="PTHR30006">
    <property type="entry name" value="THIAMINE-BINDING PERIPLASMIC PROTEIN-RELATED"/>
    <property type="match status" value="1"/>
</dbReference>
<evidence type="ECO:0000256" key="2">
    <source>
        <dbReference type="SAM" id="SignalP"/>
    </source>
</evidence>
<dbReference type="RefSeq" id="WP_251971441.1">
    <property type="nucleotide sequence ID" value="NZ_AP025730.1"/>
</dbReference>
<evidence type="ECO:0000313" key="3">
    <source>
        <dbReference type="EMBL" id="BDI03122.1"/>
    </source>
</evidence>
<dbReference type="CDD" id="cd13544">
    <property type="entry name" value="PBP2_Fbp_like_1"/>
    <property type="match status" value="1"/>
</dbReference>
<reference evidence="3" key="1">
    <citation type="submission" date="2022-04" db="EMBL/GenBank/DDBJ databases">
        <title>Whole genome sequence of Sphaerotilus sp. FB-5.</title>
        <authorList>
            <person name="Takeda M."/>
            <person name="Narihara S."/>
            <person name="Akimoto M."/>
            <person name="Akimoto R."/>
            <person name="Nishiyashiki S."/>
            <person name="Murakami T."/>
        </authorList>
    </citation>
    <scope>NUCLEOTIDE SEQUENCE</scope>
    <source>
        <strain evidence="3">FB-5</strain>
    </source>
</reference>
<protein>
    <recommendedName>
        <fullName evidence="5">Extracellular solute-binding protein</fullName>
    </recommendedName>
</protein>
<feature type="chain" id="PRO_5047003505" description="Extracellular solute-binding protein" evidence="2">
    <location>
        <begin position="34"/>
        <end position="263"/>
    </location>
</feature>
<organism evidence="3 4">
    <name type="scientific">Sphaerotilus microaerophilus</name>
    <dbReference type="NCBI Taxonomy" id="2914710"/>
    <lineage>
        <taxon>Bacteria</taxon>
        <taxon>Pseudomonadati</taxon>
        <taxon>Pseudomonadota</taxon>
        <taxon>Betaproteobacteria</taxon>
        <taxon>Burkholderiales</taxon>
        <taxon>Sphaerotilaceae</taxon>
        <taxon>Sphaerotilus</taxon>
    </lineage>
</organism>
<evidence type="ECO:0000313" key="4">
    <source>
        <dbReference type="Proteomes" id="UP001057498"/>
    </source>
</evidence>
<evidence type="ECO:0008006" key="5">
    <source>
        <dbReference type="Google" id="ProtNLM"/>
    </source>
</evidence>
<proteinExistence type="predicted"/>
<evidence type="ECO:0000256" key="1">
    <source>
        <dbReference type="ARBA" id="ARBA00022729"/>
    </source>
</evidence>
<dbReference type="PANTHER" id="PTHR30006:SF2">
    <property type="entry name" value="ABC TRANSPORTER SUBSTRATE-BINDING PROTEIN"/>
    <property type="match status" value="1"/>
</dbReference>
<dbReference type="EMBL" id="AP025730">
    <property type="protein sequence ID" value="BDI03122.1"/>
    <property type="molecule type" value="Genomic_DNA"/>
</dbReference>